<dbReference type="GO" id="GO:0098542">
    <property type="term" value="P:defense response to other organism"/>
    <property type="evidence" value="ECO:0007669"/>
    <property type="project" value="UniProtKB-ARBA"/>
</dbReference>
<comment type="caution">
    <text evidence="8">The sequence shown here is derived from an EMBL/GenBank/DDBJ whole genome shotgun (WGS) entry which is preliminary data.</text>
</comment>
<dbReference type="PRINTS" id="PR00837">
    <property type="entry name" value="V5TPXLIKE"/>
</dbReference>
<keyword evidence="3 6" id="KW-0732">Signal</keyword>
<dbReference type="AlphaFoldDB" id="A0AAV7F888"/>
<dbReference type="Pfam" id="PF00188">
    <property type="entry name" value="CAP"/>
    <property type="match status" value="1"/>
</dbReference>
<evidence type="ECO:0000256" key="6">
    <source>
        <dbReference type="SAM" id="SignalP"/>
    </source>
</evidence>
<protein>
    <recommendedName>
        <fullName evidence="7">SCP domain-containing protein</fullName>
    </recommendedName>
</protein>
<evidence type="ECO:0000313" key="8">
    <source>
        <dbReference type="EMBL" id="KAG9456207.1"/>
    </source>
</evidence>
<evidence type="ECO:0000259" key="7">
    <source>
        <dbReference type="SMART" id="SM00198"/>
    </source>
</evidence>
<dbReference type="FunFam" id="3.40.33.10:FF:000006">
    <property type="entry name" value="Putative pathogenesis-related protein 1"/>
    <property type="match status" value="1"/>
</dbReference>
<accession>A0AAV7F888</accession>
<evidence type="ECO:0000256" key="2">
    <source>
        <dbReference type="ARBA" id="ARBA00009923"/>
    </source>
</evidence>
<dbReference type="InterPro" id="IPR014044">
    <property type="entry name" value="CAP_dom"/>
</dbReference>
<dbReference type="SMART" id="SM00198">
    <property type="entry name" value="SCP"/>
    <property type="match status" value="1"/>
</dbReference>
<dbReference type="InterPro" id="IPR001283">
    <property type="entry name" value="CRISP-related"/>
</dbReference>
<proteinExistence type="inferred from homology"/>
<dbReference type="InterPro" id="IPR002413">
    <property type="entry name" value="V5_allergen-like"/>
</dbReference>
<evidence type="ECO:0000256" key="4">
    <source>
        <dbReference type="ARBA" id="ARBA00023157"/>
    </source>
</evidence>
<dbReference type="EMBL" id="JAINDJ010000002">
    <property type="protein sequence ID" value="KAG9456207.1"/>
    <property type="molecule type" value="Genomic_DNA"/>
</dbReference>
<feature type="domain" description="SCP" evidence="7">
    <location>
        <begin position="33"/>
        <end position="165"/>
    </location>
</feature>
<dbReference type="Gene3D" id="3.40.33.10">
    <property type="entry name" value="CAP"/>
    <property type="match status" value="1"/>
</dbReference>
<sequence length="169" mass="19306">MTFPYTFSYTLPLLITFLLAFINKAHSVGNRTEVIEQFIDGHNAARRAVGVPPLVWEPMLARYARVYSNERRSDCKLVHSPGYTFGENIFWGQGRHWSAKDAVDAWVAERKIYHHGNNTCSGEDCSHYTQIVWRTTERVGCAKIICDSGDTFITCEYYPPGNYVGARPY</sequence>
<keyword evidence="9" id="KW-1185">Reference proteome</keyword>
<dbReference type="PRINTS" id="PR00838">
    <property type="entry name" value="V5ALLERGEN"/>
</dbReference>
<keyword evidence="5" id="KW-0611">Plant defense</keyword>
<reference evidence="8 9" key="1">
    <citation type="submission" date="2021-07" db="EMBL/GenBank/DDBJ databases">
        <title>The Aristolochia fimbriata genome: insights into angiosperm evolution, floral development and chemical biosynthesis.</title>
        <authorList>
            <person name="Jiao Y."/>
        </authorList>
    </citation>
    <scope>NUCLEOTIDE SEQUENCE [LARGE SCALE GENOMIC DNA]</scope>
    <source>
        <strain evidence="8">IBCAS-2021</strain>
        <tissue evidence="8">Leaf</tissue>
    </source>
</reference>
<gene>
    <name evidence="8" type="ORF">H6P81_000715</name>
</gene>
<comment type="similarity">
    <text evidence="2">Belongs to the CRISP family.</text>
</comment>
<keyword evidence="5" id="KW-0568">Pathogenesis-related protein</keyword>
<feature type="chain" id="PRO_5043843426" description="SCP domain-containing protein" evidence="6">
    <location>
        <begin position="28"/>
        <end position="169"/>
    </location>
</feature>
<keyword evidence="4" id="KW-1015">Disulfide bond</keyword>
<dbReference type="CDD" id="cd05381">
    <property type="entry name" value="CAP_PR-1"/>
    <property type="match status" value="1"/>
</dbReference>
<evidence type="ECO:0000256" key="3">
    <source>
        <dbReference type="ARBA" id="ARBA00022729"/>
    </source>
</evidence>
<evidence type="ECO:0000256" key="5">
    <source>
        <dbReference type="ARBA" id="ARBA00023265"/>
    </source>
</evidence>
<dbReference type="Proteomes" id="UP000825729">
    <property type="component" value="Unassembled WGS sequence"/>
</dbReference>
<name>A0AAV7F888_ARIFI</name>
<dbReference type="InterPro" id="IPR035940">
    <property type="entry name" value="CAP_sf"/>
</dbReference>
<organism evidence="8 9">
    <name type="scientific">Aristolochia fimbriata</name>
    <name type="common">White veined hardy Dutchman's pipe vine</name>
    <dbReference type="NCBI Taxonomy" id="158543"/>
    <lineage>
        <taxon>Eukaryota</taxon>
        <taxon>Viridiplantae</taxon>
        <taxon>Streptophyta</taxon>
        <taxon>Embryophyta</taxon>
        <taxon>Tracheophyta</taxon>
        <taxon>Spermatophyta</taxon>
        <taxon>Magnoliopsida</taxon>
        <taxon>Magnoliidae</taxon>
        <taxon>Piperales</taxon>
        <taxon>Aristolochiaceae</taxon>
        <taxon>Aristolochia</taxon>
    </lineage>
</organism>
<evidence type="ECO:0000313" key="9">
    <source>
        <dbReference type="Proteomes" id="UP000825729"/>
    </source>
</evidence>
<feature type="signal peptide" evidence="6">
    <location>
        <begin position="1"/>
        <end position="27"/>
    </location>
</feature>
<dbReference type="SUPFAM" id="SSF55797">
    <property type="entry name" value="PR-1-like"/>
    <property type="match status" value="1"/>
</dbReference>
<evidence type="ECO:0000256" key="1">
    <source>
        <dbReference type="ARBA" id="ARBA00003143"/>
    </source>
</evidence>
<comment type="function">
    <text evidence="1">Probably involved in the defense reaction of plants against pathogens.</text>
</comment>
<dbReference type="PANTHER" id="PTHR10334">
    <property type="entry name" value="CYSTEINE-RICH SECRETORY PROTEIN-RELATED"/>
    <property type="match status" value="1"/>
</dbReference>